<dbReference type="Gene3D" id="3.20.20.140">
    <property type="entry name" value="Metal-dependent hydrolases"/>
    <property type="match status" value="1"/>
</dbReference>
<evidence type="ECO:0000259" key="2">
    <source>
        <dbReference type="Pfam" id="PF01979"/>
    </source>
</evidence>
<dbReference type="OrthoDB" id="783596at2"/>
<dbReference type="AlphaFoldDB" id="A0A1G9AY28"/>
<feature type="signal peptide" evidence="1">
    <location>
        <begin position="1"/>
        <end position="18"/>
    </location>
</feature>
<evidence type="ECO:0000256" key="1">
    <source>
        <dbReference type="SAM" id="SignalP"/>
    </source>
</evidence>
<dbReference type="Pfam" id="PF01979">
    <property type="entry name" value="Amidohydro_1"/>
    <property type="match status" value="1"/>
</dbReference>
<dbReference type="Proteomes" id="UP000198510">
    <property type="component" value="Unassembled WGS sequence"/>
</dbReference>
<dbReference type="EMBL" id="FNFO01000002">
    <property type="protein sequence ID" value="SDK32231.1"/>
    <property type="molecule type" value="Genomic_DNA"/>
</dbReference>
<dbReference type="RefSeq" id="WP_089680104.1">
    <property type="nucleotide sequence ID" value="NZ_FNFO01000002.1"/>
</dbReference>
<organism evidence="3 4">
    <name type="scientific">Catalinimonas alkaloidigena</name>
    <dbReference type="NCBI Taxonomy" id="1075417"/>
    <lineage>
        <taxon>Bacteria</taxon>
        <taxon>Pseudomonadati</taxon>
        <taxon>Bacteroidota</taxon>
        <taxon>Cytophagia</taxon>
        <taxon>Cytophagales</taxon>
        <taxon>Catalimonadaceae</taxon>
        <taxon>Catalinimonas</taxon>
    </lineage>
</organism>
<name>A0A1G9AY28_9BACT</name>
<dbReference type="GO" id="GO:0016810">
    <property type="term" value="F:hydrolase activity, acting on carbon-nitrogen (but not peptide) bonds"/>
    <property type="evidence" value="ECO:0007669"/>
    <property type="project" value="InterPro"/>
</dbReference>
<accession>A0A1G9AY28</accession>
<proteinExistence type="predicted"/>
<gene>
    <name evidence="3" type="ORF">SAMN05421823_102444</name>
</gene>
<keyword evidence="1" id="KW-0732">Signal</keyword>
<sequence length="432" mass="47561">MKHFFLLLFLIPFHVVHAQRPDPAPPQERPILLSGATLHTGTGEVIENAVVGFAEGKITLVGAAAATTFNPADFRVIDVSGQHLYPGLILPNAEVGLVEISAVRATNDEEEVGELNPNVRALIAYNTDSDIIPTIRSNGILTVQTTPRGSLLSGASSLMQLDGWNWEDAAVKADDGLHIYWPNLFTRSGWWAEPGGVKKNENRDKEIQELESLFSEAAAYNPANEAVKNLKLTALKGLFDGSQRLYLHASYGKEIVEAVQFALRHGVQHPVVIGGQDAWMVTDFLKEHNIPVVLSTIHALPPRPESNVDHAYELPHRLQEAGITVALDYDDESYFRSRSLPFLAGTAAAYGVDREEALKMVTSNPAKIMGIDDRLGTVEVGKDATLVVSQGDLLDMRTSHVTQAFINGREISLDNKHKRLYETYRKKYQLGE</sequence>
<dbReference type="InterPro" id="IPR011059">
    <property type="entry name" value="Metal-dep_hydrolase_composite"/>
</dbReference>
<dbReference type="STRING" id="1075417.SAMN05421823_102444"/>
<dbReference type="SUPFAM" id="SSF51556">
    <property type="entry name" value="Metallo-dependent hydrolases"/>
    <property type="match status" value="1"/>
</dbReference>
<dbReference type="PANTHER" id="PTHR43135">
    <property type="entry name" value="ALPHA-D-RIBOSE 1-METHYLPHOSPHONATE 5-TRIPHOSPHATE DIPHOSPHATASE"/>
    <property type="match status" value="1"/>
</dbReference>
<dbReference type="InterPro" id="IPR006680">
    <property type="entry name" value="Amidohydro-rel"/>
</dbReference>
<dbReference type="InterPro" id="IPR051781">
    <property type="entry name" value="Metallo-dep_Hydrolase"/>
</dbReference>
<dbReference type="InterPro" id="IPR032466">
    <property type="entry name" value="Metal_Hydrolase"/>
</dbReference>
<protein>
    <submittedName>
        <fullName evidence="3">Imidazolonepropionase</fullName>
    </submittedName>
</protein>
<evidence type="ECO:0000313" key="3">
    <source>
        <dbReference type="EMBL" id="SDK32231.1"/>
    </source>
</evidence>
<keyword evidence="4" id="KW-1185">Reference proteome</keyword>
<feature type="chain" id="PRO_5011438359" evidence="1">
    <location>
        <begin position="19"/>
        <end position="432"/>
    </location>
</feature>
<evidence type="ECO:0000313" key="4">
    <source>
        <dbReference type="Proteomes" id="UP000198510"/>
    </source>
</evidence>
<reference evidence="3 4" key="1">
    <citation type="submission" date="2016-10" db="EMBL/GenBank/DDBJ databases">
        <authorList>
            <person name="de Groot N.N."/>
        </authorList>
    </citation>
    <scope>NUCLEOTIDE SEQUENCE [LARGE SCALE GENOMIC DNA]</scope>
    <source>
        <strain evidence="3 4">DSM 25186</strain>
    </source>
</reference>
<dbReference type="SUPFAM" id="SSF51338">
    <property type="entry name" value="Composite domain of metallo-dependent hydrolases"/>
    <property type="match status" value="1"/>
</dbReference>
<feature type="domain" description="Amidohydrolase-related" evidence="2">
    <location>
        <begin position="249"/>
        <end position="408"/>
    </location>
</feature>
<dbReference type="PANTHER" id="PTHR43135:SF3">
    <property type="entry name" value="ALPHA-D-RIBOSE 1-METHYLPHOSPHONATE 5-TRIPHOSPHATE DIPHOSPHATASE"/>
    <property type="match status" value="1"/>
</dbReference>